<dbReference type="Pfam" id="PF00063">
    <property type="entry name" value="Myosin_head"/>
    <property type="match status" value="2"/>
</dbReference>
<feature type="compositionally biased region" description="Polar residues" evidence="17">
    <location>
        <begin position="1817"/>
        <end position="1834"/>
    </location>
</feature>
<dbReference type="SUPFAM" id="SSF52540">
    <property type="entry name" value="P-loop containing nucleoside triphosphate hydrolases"/>
    <property type="match status" value="1"/>
</dbReference>
<feature type="domain" description="DEK-C" evidence="21">
    <location>
        <begin position="1945"/>
        <end position="2001"/>
    </location>
</feature>
<keyword evidence="10 16" id="KW-0518">Myosin</keyword>
<evidence type="ECO:0000259" key="21">
    <source>
        <dbReference type="PROSITE" id="PS51998"/>
    </source>
</evidence>
<dbReference type="Pfam" id="PF03142">
    <property type="entry name" value="Chitin_synth_2"/>
    <property type="match status" value="1"/>
</dbReference>
<evidence type="ECO:0000256" key="3">
    <source>
        <dbReference type="ARBA" id="ARBA00022475"/>
    </source>
</evidence>
<dbReference type="Gene3D" id="1.20.58.530">
    <property type="match status" value="1"/>
</dbReference>
<feature type="transmembrane region" description="Helical" evidence="18">
    <location>
        <begin position="1231"/>
        <end position="1252"/>
    </location>
</feature>
<dbReference type="EC" id="2.4.1.16" evidence="2"/>
<evidence type="ECO:0000256" key="15">
    <source>
        <dbReference type="ARBA" id="ARBA00048014"/>
    </source>
</evidence>
<dbReference type="SUPFAM" id="SSF109715">
    <property type="entry name" value="DEK C-terminal domain"/>
    <property type="match status" value="1"/>
</dbReference>
<dbReference type="GO" id="GO:0030428">
    <property type="term" value="C:cell septum"/>
    <property type="evidence" value="ECO:0007669"/>
    <property type="project" value="TreeGrafter"/>
</dbReference>
<evidence type="ECO:0000256" key="13">
    <source>
        <dbReference type="ARBA" id="ARBA00023180"/>
    </source>
</evidence>
<feature type="domain" description="Cytochrome b5 heme-binding" evidence="19">
    <location>
        <begin position="991"/>
        <end position="1054"/>
    </location>
</feature>
<dbReference type="Gene3D" id="3.40.850.10">
    <property type="entry name" value="Kinesin motor domain"/>
    <property type="match status" value="1"/>
</dbReference>
<evidence type="ECO:0000256" key="10">
    <source>
        <dbReference type="ARBA" id="ARBA00023123"/>
    </source>
</evidence>
<feature type="region of interest" description="Actin-binding" evidence="16">
    <location>
        <begin position="668"/>
        <end position="690"/>
    </location>
</feature>
<evidence type="ECO:0000256" key="17">
    <source>
        <dbReference type="SAM" id="MobiDB-lite"/>
    </source>
</evidence>
<dbReference type="GO" id="GO:0003774">
    <property type="term" value="F:cytoskeletal motor activity"/>
    <property type="evidence" value="ECO:0007669"/>
    <property type="project" value="UniProtKB-UniRule"/>
</dbReference>
<dbReference type="GO" id="GO:0005886">
    <property type="term" value="C:plasma membrane"/>
    <property type="evidence" value="ECO:0007669"/>
    <property type="project" value="UniProtKB-SubCell"/>
</dbReference>
<evidence type="ECO:0000259" key="19">
    <source>
        <dbReference type="PROSITE" id="PS50255"/>
    </source>
</evidence>
<dbReference type="Gene3D" id="3.10.120.10">
    <property type="entry name" value="Cytochrome b5-like heme/steroid binding domain"/>
    <property type="match status" value="1"/>
</dbReference>
<organism evidence="22 23">
    <name type="scientific">Cyclocybe aegerita</name>
    <name type="common">Black poplar mushroom</name>
    <name type="synonym">Agrocybe aegerita</name>
    <dbReference type="NCBI Taxonomy" id="1973307"/>
    <lineage>
        <taxon>Eukaryota</taxon>
        <taxon>Fungi</taxon>
        <taxon>Dikarya</taxon>
        <taxon>Basidiomycota</taxon>
        <taxon>Agaricomycotina</taxon>
        <taxon>Agaricomycetes</taxon>
        <taxon>Agaricomycetidae</taxon>
        <taxon>Agaricales</taxon>
        <taxon>Agaricineae</taxon>
        <taxon>Bolbitiaceae</taxon>
        <taxon>Cyclocybe</taxon>
    </lineage>
</organism>
<keyword evidence="3" id="KW-1003">Cell membrane</keyword>
<dbReference type="GO" id="GO:0016459">
    <property type="term" value="C:myosin complex"/>
    <property type="evidence" value="ECO:0007669"/>
    <property type="project" value="UniProtKB-KW"/>
</dbReference>
<evidence type="ECO:0000313" key="22">
    <source>
        <dbReference type="EMBL" id="CAA7259410.1"/>
    </source>
</evidence>
<dbReference type="Pfam" id="PF00173">
    <property type="entry name" value="Cyt-b5"/>
    <property type="match status" value="1"/>
</dbReference>
<dbReference type="InterPro" id="IPR027417">
    <property type="entry name" value="P-loop_NTPase"/>
</dbReference>
<dbReference type="OrthoDB" id="370884at2759"/>
<evidence type="ECO:0000256" key="5">
    <source>
        <dbReference type="ARBA" id="ARBA00022679"/>
    </source>
</evidence>
<evidence type="ECO:0000256" key="1">
    <source>
        <dbReference type="ARBA" id="ARBA00004651"/>
    </source>
</evidence>
<keyword evidence="9 18" id="KW-1133">Transmembrane helix</keyword>
<dbReference type="PRINTS" id="PR00193">
    <property type="entry name" value="MYOSINHEAVY"/>
</dbReference>
<comment type="subcellular location">
    <subcellularLocation>
        <location evidence="1">Cell membrane</location>
        <topology evidence="1">Multi-pass membrane protein</topology>
    </subcellularLocation>
</comment>
<comment type="caution">
    <text evidence="22">The sequence shown here is derived from an EMBL/GenBank/DDBJ whole genome shotgun (WGS) entry which is preliminary data.</text>
</comment>
<dbReference type="SUPFAM" id="SSF55856">
    <property type="entry name" value="Cytochrome b5-like heme/steroid binding domain"/>
    <property type="match status" value="1"/>
</dbReference>
<evidence type="ECO:0000259" key="20">
    <source>
        <dbReference type="PROSITE" id="PS51456"/>
    </source>
</evidence>
<keyword evidence="12 16" id="KW-0505">Motor protein</keyword>
<keyword evidence="4" id="KW-0328">Glycosyltransferase</keyword>
<dbReference type="InterPro" id="IPR001199">
    <property type="entry name" value="Cyt_B5-like_heme/steroid-bd"/>
</dbReference>
<feature type="transmembrane region" description="Helical" evidence="18">
    <location>
        <begin position="1680"/>
        <end position="1704"/>
    </location>
</feature>
<feature type="transmembrane region" description="Helical" evidence="18">
    <location>
        <begin position="926"/>
        <end position="943"/>
    </location>
</feature>
<proteinExistence type="inferred from homology"/>
<dbReference type="GO" id="GO:0006031">
    <property type="term" value="P:chitin biosynthetic process"/>
    <property type="evidence" value="ECO:0007669"/>
    <property type="project" value="TreeGrafter"/>
</dbReference>
<dbReference type="PANTHER" id="PTHR22914:SF13">
    <property type="entry name" value="CHITIN SYNTHASE"/>
    <property type="match status" value="1"/>
</dbReference>
<feature type="compositionally biased region" description="Acidic residues" evidence="17">
    <location>
        <begin position="793"/>
        <end position="807"/>
    </location>
</feature>
<feature type="region of interest" description="Disordered" evidence="17">
    <location>
        <begin position="1754"/>
        <end position="1842"/>
    </location>
</feature>
<dbReference type="PROSITE" id="PS51456">
    <property type="entry name" value="MYOSIN_MOTOR"/>
    <property type="match status" value="1"/>
</dbReference>
<keyword evidence="5" id="KW-0808">Transferase</keyword>
<keyword evidence="11 18" id="KW-0472">Membrane</keyword>
<dbReference type="SUPFAM" id="SSF53448">
    <property type="entry name" value="Nucleotide-diphospho-sugar transferases"/>
    <property type="match status" value="1"/>
</dbReference>
<dbReference type="Gene3D" id="3.90.550.10">
    <property type="entry name" value="Spore Coat Polysaccharide Biosynthesis Protein SpsA, Chain A"/>
    <property type="match status" value="1"/>
</dbReference>
<dbReference type="Gene3D" id="1.10.10.820">
    <property type="match status" value="1"/>
</dbReference>
<feature type="region of interest" description="Disordered" evidence="17">
    <location>
        <begin position="788"/>
        <end position="814"/>
    </location>
</feature>
<dbReference type="PROSITE" id="PS50255">
    <property type="entry name" value="CYTOCHROME_B5_2"/>
    <property type="match status" value="1"/>
</dbReference>
<dbReference type="Gene3D" id="1.20.120.720">
    <property type="entry name" value="Myosin VI head, motor domain, U50 subdomain"/>
    <property type="match status" value="1"/>
</dbReference>
<dbReference type="GO" id="GO:0003779">
    <property type="term" value="F:actin binding"/>
    <property type="evidence" value="ECO:0007669"/>
    <property type="project" value="UniProtKB-KW"/>
</dbReference>
<feature type="compositionally biased region" description="Polar residues" evidence="17">
    <location>
        <begin position="1784"/>
        <end position="1809"/>
    </location>
</feature>
<evidence type="ECO:0000256" key="12">
    <source>
        <dbReference type="ARBA" id="ARBA00023175"/>
    </source>
</evidence>
<dbReference type="PROSITE" id="PS51998">
    <property type="entry name" value="DEK_C"/>
    <property type="match status" value="1"/>
</dbReference>
<feature type="region of interest" description="Disordered" evidence="17">
    <location>
        <begin position="844"/>
        <end position="884"/>
    </location>
</feature>
<dbReference type="InterPro" id="IPR036037">
    <property type="entry name" value="MYSc_Myo17"/>
</dbReference>
<keyword evidence="8 16" id="KW-0067">ATP-binding</keyword>
<dbReference type="InterPro" id="IPR004835">
    <property type="entry name" value="Chitin_synth"/>
</dbReference>
<comment type="catalytic activity">
    <reaction evidence="15">
        <text>[(1-&gt;4)-N-acetyl-beta-D-glucosaminyl](n) + UDP-N-acetyl-alpha-D-glucosamine = [(1-&gt;4)-N-acetyl-beta-D-glucosaminyl](n+1) + UDP + H(+)</text>
        <dbReference type="Rhea" id="RHEA:16637"/>
        <dbReference type="Rhea" id="RHEA-COMP:9593"/>
        <dbReference type="Rhea" id="RHEA-COMP:9595"/>
        <dbReference type="ChEBI" id="CHEBI:15378"/>
        <dbReference type="ChEBI" id="CHEBI:17029"/>
        <dbReference type="ChEBI" id="CHEBI:57705"/>
        <dbReference type="ChEBI" id="CHEBI:58223"/>
        <dbReference type="EC" id="2.4.1.16"/>
    </reaction>
</comment>
<accession>A0A8S0VT33</accession>
<keyword evidence="23" id="KW-1185">Reference proteome</keyword>
<dbReference type="GO" id="GO:0031505">
    <property type="term" value="P:fungal-type cell wall organization"/>
    <property type="evidence" value="ECO:0007669"/>
    <property type="project" value="TreeGrafter"/>
</dbReference>
<comment type="similarity">
    <text evidence="16">Belongs to the TRAFAC class myosin-kinesin ATPase superfamily. Myosin family.</text>
</comment>
<evidence type="ECO:0000256" key="4">
    <source>
        <dbReference type="ARBA" id="ARBA00022676"/>
    </source>
</evidence>
<dbReference type="GO" id="GO:0004100">
    <property type="term" value="F:chitin synthase activity"/>
    <property type="evidence" value="ECO:0007669"/>
    <property type="project" value="UniProtKB-EC"/>
</dbReference>
<evidence type="ECO:0000256" key="6">
    <source>
        <dbReference type="ARBA" id="ARBA00022692"/>
    </source>
</evidence>
<dbReference type="InterPro" id="IPR014876">
    <property type="entry name" value="DEK_C"/>
</dbReference>
<protein>
    <recommendedName>
        <fullName evidence="2">chitin synthase</fullName>
        <ecNumber evidence="2">2.4.1.16</ecNumber>
    </recommendedName>
</protein>
<sequence length="2003" mass="223123">MASNHNTQAIASGDLIDLVSSSGSATIYPSDDAILAVLQARFRADLPYTRIGATNLVAVNPYKTLANINDVSAKEYEERSYKDTSLPMVDSPRPLQPHLYDMAARVYLLMRRRNESQAVVTRGITGSGKTSSLRLLMNQLLRLSTHSKKEVKLGEQIKALCTVLDSFGNAKTLMNPNASRHGRYLELHFNERGRISGAKVLTFGLDKTRLNRLTHEERTYHVFYQFLAGATTTERDTFNLEDPSDYALLASSGCFRLPSGPFSDDSIAMTELRAAMRTLGFKPKHMTSIHSLLVAILLLGNLQFAEGDAHDVSAYVVNRHILEQGARLLGVSPDDLGQILTNKTNYVRKELFTVLLSAEQSSKQRDQCVRDLYAILFAFVVETCNHRLAPSSKDVSPPTQIVLFDQPGYQTRGPSGTTSMSLSGQQPLISAYGHNGFDEFCINFADEMLHSYVLRHTFETIGHNGQMATDGISLPDISIMDNGACIELLRGAQLSERSQRKPGGLLGVVNKACSTFKSGKGGDHRDDELLQELASKFGVHASFAASPGVGGHSDRRLFGINHYAGSASYDASNFIERDSDLIDSAFVSLLRNSTESFVSKLLSGPSLAAERHVKDENTIVQTQVSSRPLRQPTPIFSPNNTLPPQEEEHPTLDPGKTYPVTSQLNFTLSQIFSSLDRTRLWTLSCIRPNDSSSPNSFDKRRVKAQIRSLLLPDIVARKSVEYVADYDLAEFCDRYVPTMRGSDQERIVQCARANGWREGVDYICGHRSIWLSYAAWKIVEDPLRAKEKAGGTVEDDEEEDIGPDDNTDFTHGHDGLAPPAGGYLGDSADNLLLARGGVEGGVFRDPSQYGSGELRTPGYGGKDFSDPDDGGAWGGDFDKEAGTPEMLPYNPRGPGGPGGDKESGGMLVKDAPNAVEEVPSSRSRRWWLWLVWATTWWMPSFLLRTVGRMKRPDVRLAWREKVTIFWLILLFNGIVIFYIVEFGRLLCPNFDKAWSLNEVNQHQGENDYWVTIQGVVYDVTDFIFGDHSNGQFGIKSNSPDYLESMAGQDLTYLFPPPLVLGCSGLVTDDTLQLTVQNVTDLAPLAHHTSGRLQTQSPDMSSPTWYSDTFFPKMRTMRKGPLVWERKQILAMARDTDTAKIWGIYNTKLYDLTDYVHTLGLNQNTGPYDFLDDDFVDIFRQRAGQDISTALGRVLDAMTAEKRAQHLACMENVFLAGQADFRKSARCQVQNYLLLVFSAILMASIALKFLAALQLGSKRSPELQDKFVLCQVPCYTEGEDSLRRTIDTLAALNYDDKRKLIFIICDGNIIGSGNDRTTPRIVLDILGVDPSLDPEPLLFKSVGEGSKALNYGKIYSGLYEFEGHVVPYMVVVKVGKPTERSKPGNRGKRDSQILLLHYLNRVHFDSPMSPLELEIYHQMRNVIGIDPAFYEYIFTVDADTTVTPDSLNRLVASSADDSRIIGICGETKLTNEQGSWWTMIQVYEYYISHHLSKAFESLFGSVTCLPGCFTLYRIRTADKGRPIIISNRIIEEYAEPNVDTLHKKNLFSLGEDRFLTTLLMKHFPTFKTKFIPDAVAHTMAPESWRVLFSQRRRWINSTVHNLCELVVLAELCGFCCFSMRFFVFIDLLGTIILPATVVYLVYLIIVVATGSAALPQIAIIMLAVTYGLQALIFIIKREFMLVGWMIVYILSYPIYSFFLPIYSFWCMDEFSWGNTRVVIGEGKDKKVITNEDEKFDESMIPLKKFSEYEAEAWETGTRHSDDTGYESKSRSRSHAPHSRDGSPHAYNQASQSGDYYRDTNITYNNSSNPNLRLGGGSQQSHSNISHHTNQQQAMSQYGPPQLPFMPFPGGGSDSGSVYGHMPMTMMTPMGYQNTGSMYGMIPPGMPPRNPMMDMNMFGGGSMSGSQIGAVPPSLPPLGGGLQQRPMSTFSMATSVNPFAGPSQNPNPSDEELFNALRNYLSTQDLMTVTKKTAREAIMARFPKADLAPRKDFLNQSIDKILSES</sequence>
<evidence type="ECO:0000313" key="23">
    <source>
        <dbReference type="Proteomes" id="UP000467700"/>
    </source>
</evidence>
<dbReference type="Gene3D" id="1.10.10.60">
    <property type="entry name" value="Homeodomain-like"/>
    <property type="match status" value="1"/>
</dbReference>
<dbReference type="InterPro" id="IPR036961">
    <property type="entry name" value="Kinesin_motor_dom_sf"/>
</dbReference>
<keyword evidence="14 16" id="KW-0009">Actin-binding</keyword>
<feature type="transmembrane region" description="Helical" evidence="18">
    <location>
        <begin position="1652"/>
        <end position="1673"/>
    </location>
</feature>
<reference evidence="22 23" key="1">
    <citation type="submission" date="2020-01" db="EMBL/GenBank/DDBJ databases">
        <authorList>
            <person name="Gupta K D."/>
        </authorList>
    </citation>
    <scope>NUCLEOTIDE SEQUENCE [LARGE SCALE GENOMIC DNA]</scope>
</reference>
<dbReference type="SMART" id="SM00242">
    <property type="entry name" value="MYSc"/>
    <property type="match status" value="1"/>
</dbReference>
<evidence type="ECO:0000256" key="7">
    <source>
        <dbReference type="ARBA" id="ARBA00022741"/>
    </source>
</evidence>
<dbReference type="InterPro" id="IPR001609">
    <property type="entry name" value="Myosin_head_motor_dom-like"/>
</dbReference>
<evidence type="ECO:0000256" key="11">
    <source>
        <dbReference type="ARBA" id="ARBA00023136"/>
    </source>
</evidence>
<dbReference type="Proteomes" id="UP000467700">
    <property type="component" value="Unassembled WGS sequence"/>
</dbReference>
<feature type="compositionally biased region" description="Basic and acidic residues" evidence="17">
    <location>
        <begin position="1755"/>
        <end position="1768"/>
    </location>
</feature>
<dbReference type="GO" id="GO:0005524">
    <property type="term" value="F:ATP binding"/>
    <property type="evidence" value="ECO:0007669"/>
    <property type="project" value="UniProtKB-UniRule"/>
</dbReference>
<dbReference type="EMBL" id="CACVBS010000024">
    <property type="protein sequence ID" value="CAA7259410.1"/>
    <property type="molecule type" value="Genomic_DNA"/>
</dbReference>
<dbReference type="SMART" id="SM01117">
    <property type="entry name" value="Cyt-b5"/>
    <property type="match status" value="2"/>
</dbReference>
<feature type="compositionally biased region" description="Polar residues" evidence="17">
    <location>
        <begin position="622"/>
        <end position="643"/>
    </location>
</feature>
<gene>
    <name evidence="22" type="ORF">AAE3_LOCUS1598</name>
</gene>
<keyword evidence="7 16" id="KW-0547">Nucleotide-binding</keyword>
<evidence type="ECO:0000256" key="16">
    <source>
        <dbReference type="PROSITE-ProRule" id="PRU00782"/>
    </source>
</evidence>
<evidence type="ECO:0000256" key="9">
    <source>
        <dbReference type="ARBA" id="ARBA00022989"/>
    </source>
</evidence>
<feature type="transmembrane region" description="Helical" evidence="18">
    <location>
        <begin position="964"/>
        <end position="980"/>
    </location>
</feature>
<dbReference type="InterPro" id="IPR036400">
    <property type="entry name" value="Cyt_B5-like_heme/steroid_sf"/>
</dbReference>
<evidence type="ECO:0000256" key="18">
    <source>
        <dbReference type="SAM" id="Phobius"/>
    </source>
</evidence>
<feature type="domain" description="Myosin motor" evidence="20">
    <location>
        <begin position="18"/>
        <end position="784"/>
    </location>
</feature>
<feature type="region of interest" description="Disordered" evidence="17">
    <location>
        <begin position="622"/>
        <end position="651"/>
    </location>
</feature>
<evidence type="ECO:0000256" key="14">
    <source>
        <dbReference type="ARBA" id="ARBA00023203"/>
    </source>
</evidence>
<dbReference type="Pfam" id="PF08766">
    <property type="entry name" value="DEK_C"/>
    <property type="match status" value="1"/>
</dbReference>
<keyword evidence="6 18" id="KW-0812">Transmembrane</keyword>
<dbReference type="PANTHER" id="PTHR22914">
    <property type="entry name" value="CHITIN SYNTHASE"/>
    <property type="match status" value="1"/>
</dbReference>
<evidence type="ECO:0000256" key="8">
    <source>
        <dbReference type="ARBA" id="ARBA00022840"/>
    </source>
</evidence>
<keyword evidence="13" id="KW-0325">Glycoprotein</keyword>
<name>A0A8S0VT33_CYCAE</name>
<dbReference type="InterPro" id="IPR029044">
    <property type="entry name" value="Nucleotide-diphossugar_trans"/>
</dbReference>
<feature type="binding site" evidence="16">
    <location>
        <begin position="123"/>
        <end position="130"/>
    </location>
    <ligand>
        <name>ATP</name>
        <dbReference type="ChEBI" id="CHEBI:30616"/>
    </ligand>
</feature>
<dbReference type="CDD" id="cd14879">
    <property type="entry name" value="MYSc_Myo17"/>
    <property type="match status" value="1"/>
</dbReference>
<evidence type="ECO:0000256" key="2">
    <source>
        <dbReference type="ARBA" id="ARBA00012543"/>
    </source>
</evidence>
<feature type="transmembrane region" description="Helical" evidence="18">
    <location>
        <begin position="1620"/>
        <end position="1646"/>
    </location>
</feature>